<protein>
    <recommendedName>
        <fullName evidence="3">amidase</fullName>
        <ecNumber evidence="3">3.5.1.4</ecNumber>
    </recommendedName>
</protein>
<dbReference type="InterPro" id="IPR023631">
    <property type="entry name" value="Amidase_dom"/>
</dbReference>
<evidence type="ECO:0000313" key="8">
    <source>
        <dbReference type="EMBL" id="KAJ5324040.1"/>
    </source>
</evidence>
<dbReference type="GO" id="GO:0004040">
    <property type="term" value="F:amidase activity"/>
    <property type="evidence" value="ECO:0007669"/>
    <property type="project" value="UniProtKB-EC"/>
</dbReference>
<dbReference type="Gene3D" id="3.90.1300.10">
    <property type="entry name" value="Amidase signature (AS) domain"/>
    <property type="match status" value="1"/>
</dbReference>
<dbReference type="InterPro" id="IPR036928">
    <property type="entry name" value="AS_sf"/>
</dbReference>
<evidence type="ECO:0000256" key="1">
    <source>
        <dbReference type="ARBA" id="ARBA00001311"/>
    </source>
</evidence>
<organism evidence="8 9">
    <name type="scientific">Penicillium atrosanguineum</name>
    <dbReference type="NCBI Taxonomy" id="1132637"/>
    <lineage>
        <taxon>Eukaryota</taxon>
        <taxon>Fungi</taxon>
        <taxon>Dikarya</taxon>
        <taxon>Ascomycota</taxon>
        <taxon>Pezizomycotina</taxon>
        <taxon>Eurotiomycetes</taxon>
        <taxon>Eurotiomycetidae</taxon>
        <taxon>Eurotiales</taxon>
        <taxon>Aspergillaceae</taxon>
        <taxon>Penicillium</taxon>
    </lineage>
</organism>
<proteinExistence type="inferred from homology"/>
<feature type="binding site" evidence="6">
    <location>
        <position position="195"/>
    </location>
    <ligand>
        <name>substrate</name>
    </ligand>
</feature>
<reference evidence="8" key="2">
    <citation type="journal article" date="2023" name="IMA Fungus">
        <title>Comparative genomic study of the Penicillium genus elucidates a diverse pangenome and 15 lateral gene transfer events.</title>
        <authorList>
            <person name="Petersen C."/>
            <person name="Sorensen T."/>
            <person name="Nielsen M.R."/>
            <person name="Sondergaard T.E."/>
            <person name="Sorensen J.L."/>
            <person name="Fitzpatrick D.A."/>
            <person name="Frisvad J.C."/>
            <person name="Nielsen K.L."/>
        </authorList>
    </citation>
    <scope>NUCLEOTIDE SEQUENCE</scope>
    <source>
        <strain evidence="8">IBT 21472</strain>
    </source>
</reference>
<accession>A0A9W9Q3R8</accession>
<evidence type="ECO:0000313" key="9">
    <source>
        <dbReference type="Proteomes" id="UP001147746"/>
    </source>
</evidence>
<feature type="active site" description="Acyl-ester intermediate" evidence="5">
    <location>
        <position position="245"/>
    </location>
</feature>
<reference evidence="8" key="1">
    <citation type="submission" date="2022-12" db="EMBL/GenBank/DDBJ databases">
        <authorList>
            <person name="Petersen C."/>
        </authorList>
    </citation>
    <scope>NUCLEOTIDE SEQUENCE</scope>
    <source>
        <strain evidence="8">IBT 21472</strain>
    </source>
</reference>
<evidence type="ECO:0000256" key="6">
    <source>
        <dbReference type="PIRSR" id="PIRSR001221-2"/>
    </source>
</evidence>
<evidence type="ECO:0000256" key="4">
    <source>
        <dbReference type="ARBA" id="ARBA00022801"/>
    </source>
</evidence>
<evidence type="ECO:0000256" key="5">
    <source>
        <dbReference type="PIRSR" id="PIRSR001221-1"/>
    </source>
</evidence>
<dbReference type="Pfam" id="PF01425">
    <property type="entry name" value="Amidase"/>
    <property type="match status" value="1"/>
</dbReference>
<comment type="caution">
    <text evidence="8">The sequence shown here is derived from an EMBL/GenBank/DDBJ whole genome shotgun (WGS) entry which is preliminary data.</text>
</comment>
<feature type="active site" description="Charge relay system" evidence="5">
    <location>
        <position position="221"/>
    </location>
</feature>
<dbReference type="PANTHER" id="PTHR46072:SF3">
    <property type="entry name" value="AMIDASE"/>
    <property type="match status" value="1"/>
</dbReference>
<dbReference type="InterPro" id="IPR020556">
    <property type="entry name" value="Amidase_CS"/>
</dbReference>
<sequence>MGSINQKAPWQERIAIKREACANRIPQAWKVSENYLNSLQTPLSDNKTNLIQREVVRKSGILTDRELDITEQYDVAALLSALASGALTSTEVTLAYCKRAAVAQQLINCLTETMFEEAQARAEYLDNLRAQGKSAGPLHGLPVSIKDNFQYKGREATIGMVTFMDEVASANSALVDILLNLGAVIYVKTNVPQTMMTAEADNNVFGRTLNPWNTALGPGGSSGGEGALIALRGSPLGVGTDIGGSVRIPATCCGTYGFRPSAARVPNGGMRVCTTSGMKFILSCAGPLSLDLNGIETFFKAIFNAQPALYDSTILDIPWRQVSTKPTLRIGVVPESPNFPLHPPVRRVLAEAATLLKAQGHEIVPLSEKECQIIEANEIAWNTFSLDQGAMRHMQAAGEPPVPSLVHIGKLIEVLKLKKPTLPDMSTLDSMGKLALLNTHRAELRESYRKMWLHHNLDICLAPPAQSTAVAHDKFGVAPYTTFLNLLDYPACVIPFGHVGELDAKETMELKEYQVAPPWNYELLKGAPCSIQVFTTTLRDEECLQMTKQIDECLKGKI</sequence>
<keyword evidence="4" id="KW-0378">Hydrolase</keyword>
<feature type="binding site" evidence="6">
    <location>
        <begin position="242"/>
        <end position="245"/>
    </location>
    <ligand>
        <name>substrate</name>
    </ligand>
</feature>
<dbReference type="EMBL" id="JAPZBO010000002">
    <property type="protein sequence ID" value="KAJ5324040.1"/>
    <property type="molecule type" value="Genomic_DNA"/>
</dbReference>
<name>A0A9W9Q3R8_9EURO</name>
<evidence type="ECO:0000256" key="2">
    <source>
        <dbReference type="ARBA" id="ARBA00009199"/>
    </source>
</evidence>
<dbReference type="SUPFAM" id="SSF75304">
    <property type="entry name" value="Amidase signature (AS) enzymes"/>
    <property type="match status" value="1"/>
</dbReference>
<dbReference type="AlphaFoldDB" id="A0A9W9Q3R8"/>
<feature type="active site" description="Charge relay system" evidence="5">
    <location>
        <position position="146"/>
    </location>
</feature>
<comment type="similarity">
    <text evidence="2">Belongs to the amidase family.</text>
</comment>
<dbReference type="PANTHER" id="PTHR46072">
    <property type="entry name" value="AMIDASE-RELATED-RELATED"/>
    <property type="match status" value="1"/>
</dbReference>
<feature type="binding site" evidence="6">
    <location>
        <position position="221"/>
    </location>
    <ligand>
        <name>substrate</name>
    </ligand>
</feature>
<dbReference type="EC" id="3.5.1.4" evidence="3"/>
<dbReference type="Proteomes" id="UP001147746">
    <property type="component" value="Unassembled WGS sequence"/>
</dbReference>
<feature type="domain" description="Amidase" evidence="7">
    <location>
        <begin position="91"/>
        <end position="544"/>
    </location>
</feature>
<gene>
    <name evidence="8" type="ORF">N7476_002640</name>
</gene>
<evidence type="ECO:0000256" key="3">
    <source>
        <dbReference type="ARBA" id="ARBA00012922"/>
    </source>
</evidence>
<dbReference type="PROSITE" id="PS00571">
    <property type="entry name" value="AMIDASES"/>
    <property type="match status" value="1"/>
</dbReference>
<evidence type="ECO:0000259" key="7">
    <source>
        <dbReference type="Pfam" id="PF01425"/>
    </source>
</evidence>
<keyword evidence="9" id="KW-1185">Reference proteome</keyword>
<comment type="catalytic activity">
    <reaction evidence="1">
        <text>a monocarboxylic acid amide + H2O = a monocarboxylate + NH4(+)</text>
        <dbReference type="Rhea" id="RHEA:12020"/>
        <dbReference type="ChEBI" id="CHEBI:15377"/>
        <dbReference type="ChEBI" id="CHEBI:28938"/>
        <dbReference type="ChEBI" id="CHEBI:35757"/>
        <dbReference type="ChEBI" id="CHEBI:83628"/>
        <dbReference type="EC" id="3.5.1.4"/>
    </reaction>
</comment>
<dbReference type="PIRSF" id="PIRSF001221">
    <property type="entry name" value="Amidase_fungi"/>
    <property type="match status" value="1"/>
</dbReference>